<protein>
    <submittedName>
        <fullName evidence="5">Uncharacterized protein</fullName>
    </submittedName>
</protein>
<keyword evidence="4" id="KW-1185">Reference proteome</keyword>
<feature type="chain" id="PRO_5038079952" evidence="3">
    <location>
        <begin position="27"/>
        <end position="772"/>
    </location>
</feature>
<evidence type="ECO:0000256" key="1">
    <source>
        <dbReference type="ARBA" id="ARBA00009820"/>
    </source>
</evidence>
<sequence>MSLMAKRVSPMGLALIFLALPISTFATLHYPQETHLANVRQLTFGGQSAEAYFSFDNKYITFQSSNLFGTTCDQIYRMDLTQPPQNQTIARLSTGLGVCTCSFFMPDNKHVLYAGTFQQQKVCPPKKCQTPEAQTDSLLNHLCNTSYTWDIYPEFDIFVVNEYGKMVKQLTNVDGYDAEGTLNAQGDKIVFTSLRTGDPELYTMNLDGSGVTQITNTLGYDGGAFFSPDGTKLIFRASRPNTTEEITTYKQLLHYDLVSPTAMELFVVNVDGTNMRQITHLGGASWAPFYLPDNKRIIFSSNFNSTAGFGAFDLYTIYEDGTGLERITFDDGHFDSFPMFSYGGAQLVWGSSRNGTSPYDLNLFIADWIDDPSAGPGLLHYPQETHLSNVRQLTFGGQNAEAYFSFDDHYISFQSSNYYGTNCDQIYRMDLTLDPRNQTIARLSTGNGACTCSYFMPDNSHVLYAGSFQHETTCQIKQCQSQAAITNITLNHLCDTSYTWDIFPDFDIFVVNQYGNLVSQLTNSPGYDAEGTLSPAGDKIVFTSIRSGDLELYTMNIDGSNVTQITNTLGYDGGAFFSPDGTKLIFRASRPNTTEEIAKYKQLLSYNLVSPTAMELFVVNVDGTNMRQITHLGGASWAPFYLPDNKRIIFSSNFNSTAGFGAFDLYTIYEDGTGLERITFDDGHFDSFPMFSYSGKQLVWGSSRNGQSDYDLNLFIADWVDDVPTVTAPTTSAPITTTTTPSSGTSIRSKNASAALLVVFMTALIVFIDIRK</sequence>
<accession>A0A914UYP0</accession>
<dbReference type="PANTHER" id="PTHR36842">
    <property type="entry name" value="PROTEIN TOLB HOMOLOG"/>
    <property type="match status" value="1"/>
</dbReference>
<proteinExistence type="inferred from homology"/>
<keyword evidence="2" id="KW-0472">Membrane</keyword>
<organism evidence="4 5">
    <name type="scientific">Plectus sambesii</name>
    <dbReference type="NCBI Taxonomy" id="2011161"/>
    <lineage>
        <taxon>Eukaryota</taxon>
        <taxon>Metazoa</taxon>
        <taxon>Ecdysozoa</taxon>
        <taxon>Nematoda</taxon>
        <taxon>Chromadorea</taxon>
        <taxon>Plectida</taxon>
        <taxon>Plectina</taxon>
        <taxon>Plectoidea</taxon>
        <taxon>Plectidae</taxon>
        <taxon>Plectus</taxon>
    </lineage>
</organism>
<dbReference type="WBParaSite" id="PSAMB.scaffold1351size32640.g12662.t1">
    <property type="protein sequence ID" value="PSAMB.scaffold1351size32640.g12662.t1"/>
    <property type="gene ID" value="PSAMB.scaffold1351size32640.g12662"/>
</dbReference>
<reference evidence="5" key="1">
    <citation type="submission" date="2022-11" db="UniProtKB">
        <authorList>
            <consortium name="WormBaseParasite"/>
        </authorList>
    </citation>
    <scope>IDENTIFICATION</scope>
</reference>
<dbReference type="Pfam" id="PF07676">
    <property type="entry name" value="PD40"/>
    <property type="match status" value="5"/>
</dbReference>
<dbReference type="Proteomes" id="UP000887566">
    <property type="component" value="Unplaced"/>
</dbReference>
<keyword evidence="2" id="KW-1133">Transmembrane helix</keyword>
<evidence type="ECO:0000313" key="4">
    <source>
        <dbReference type="Proteomes" id="UP000887566"/>
    </source>
</evidence>
<evidence type="ECO:0000256" key="3">
    <source>
        <dbReference type="SAM" id="SignalP"/>
    </source>
</evidence>
<evidence type="ECO:0000313" key="5">
    <source>
        <dbReference type="WBParaSite" id="PSAMB.scaffold1351size32640.g12662.t1"/>
    </source>
</evidence>
<dbReference type="InterPro" id="IPR011659">
    <property type="entry name" value="WD40"/>
</dbReference>
<dbReference type="PANTHER" id="PTHR36842:SF1">
    <property type="entry name" value="PROTEIN TOLB"/>
    <property type="match status" value="1"/>
</dbReference>
<feature type="signal peptide" evidence="3">
    <location>
        <begin position="1"/>
        <end position="26"/>
    </location>
</feature>
<dbReference type="Gene3D" id="2.120.10.30">
    <property type="entry name" value="TolB, C-terminal domain"/>
    <property type="match status" value="4"/>
</dbReference>
<name>A0A914UYP0_9BILA</name>
<dbReference type="InterPro" id="IPR011042">
    <property type="entry name" value="6-blade_b-propeller_TolB-like"/>
</dbReference>
<comment type="similarity">
    <text evidence="1">Belongs to the TolB family.</text>
</comment>
<feature type="transmembrane region" description="Helical" evidence="2">
    <location>
        <begin position="752"/>
        <end position="770"/>
    </location>
</feature>
<dbReference type="SUPFAM" id="SSF82171">
    <property type="entry name" value="DPP6 N-terminal domain-like"/>
    <property type="match status" value="2"/>
</dbReference>
<evidence type="ECO:0000256" key="2">
    <source>
        <dbReference type="SAM" id="Phobius"/>
    </source>
</evidence>
<keyword evidence="2" id="KW-0812">Transmembrane</keyword>
<keyword evidence="3" id="KW-0732">Signal</keyword>
<dbReference type="AlphaFoldDB" id="A0A914UYP0"/>